<evidence type="ECO:0000313" key="7">
    <source>
        <dbReference type="EMBL" id="KAF3077050.1"/>
    </source>
</evidence>
<keyword evidence="2" id="KW-0058">Aromatic hydrocarbons catabolism</keyword>
<dbReference type="InterPro" id="IPR016292">
    <property type="entry name" value="Epoxide_hydrolase"/>
</dbReference>
<dbReference type="Pfam" id="PF06441">
    <property type="entry name" value="EHN"/>
    <property type="match status" value="1"/>
</dbReference>
<dbReference type="SUPFAM" id="SSF53474">
    <property type="entry name" value="alpha/beta-Hydrolases"/>
    <property type="match status" value="1"/>
</dbReference>
<keyword evidence="8" id="KW-1185">Reference proteome</keyword>
<accession>A0A9P4XQK8</accession>
<sequence>MKSISFPFLYLCTLTAASSVASGNHGLYDVRPFTISLSDGVPRMLERIRDTELPDAISQYPGNEAGISLETLKAFRNQWLVDFDWFKEEESLNRYHHFTAKIENLDVHFIHEKSNEPDAIPLILYHGWPGSFLEFIPLIKKLTQKAKTSTGKHVSFDVIVPSLPGFAFSSAPGANWTVDDSARVFNTLMTKVLGYKAYAVHGTDWGTGVAWGQFDGFNTSARAAHFAMLPFLPLTPEQLEAQNITLNAPLEQFEEQRYVDWSATGSGYFIEEGSKPNDIGLVLYDNPMGQLVWIGEKYIEWSDPKAGTSPSVLTHNEILRIISLYYLTKSILTSGYIYFQNPLGQTGFRYNYTRARTDAPMLFSAFKYNVHYWPRALAETVGNLVLYRNHDFGGHFPGLDNPPALIEDIREIGSYWE</sequence>
<feature type="active site" description="Nucleophile" evidence="4">
    <location>
        <position position="204"/>
    </location>
</feature>
<organism evidence="7 8">
    <name type="scientific">Trichoderma lentiforme</name>
    <dbReference type="NCBI Taxonomy" id="1567552"/>
    <lineage>
        <taxon>Eukaryota</taxon>
        <taxon>Fungi</taxon>
        <taxon>Dikarya</taxon>
        <taxon>Ascomycota</taxon>
        <taxon>Pezizomycotina</taxon>
        <taxon>Sordariomycetes</taxon>
        <taxon>Hypocreomycetidae</taxon>
        <taxon>Hypocreales</taxon>
        <taxon>Hypocreaceae</taxon>
        <taxon>Trichoderma</taxon>
    </lineage>
</organism>
<reference evidence="7 8" key="1">
    <citation type="submission" date="2018-06" db="EMBL/GenBank/DDBJ databases">
        <title>Genome analysis of cellulolytic fungus Trichoderma lentiforme CFAM-422.</title>
        <authorList>
            <person name="Steindorff A.S."/>
            <person name="Formighieri E.F."/>
            <person name="Midorikawa G.E.O."/>
            <person name="Tamietti M.S."/>
            <person name="Ramos E.Z."/>
            <person name="Silva A.S."/>
            <person name="Bon E.P.S."/>
            <person name="Mendes T.D."/>
            <person name="Damaso M.C.T."/>
            <person name="Favaro L.C.L."/>
        </authorList>
    </citation>
    <scope>NUCLEOTIDE SEQUENCE [LARGE SCALE GENOMIC DNA]</scope>
    <source>
        <strain evidence="7 8">CFAM-422</strain>
    </source>
</reference>
<comment type="caution">
    <text evidence="7">The sequence shown here is derived from an EMBL/GenBank/DDBJ whole genome shotgun (WGS) entry which is preliminary data.</text>
</comment>
<evidence type="ECO:0000256" key="2">
    <source>
        <dbReference type="ARBA" id="ARBA00022797"/>
    </source>
</evidence>
<dbReference type="InterPro" id="IPR000639">
    <property type="entry name" value="Epox_hydrolase-like"/>
</dbReference>
<dbReference type="PRINTS" id="PR00412">
    <property type="entry name" value="EPOXHYDRLASE"/>
</dbReference>
<dbReference type="PANTHER" id="PTHR21661">
    <property type="entry name" value="EPOXIDE HYDROLASE 1-RELATED"/>
    <property type="match status" value="1"/>
</dbReference>
<evidence type="ECO:0000313" key="8">
    <source>
        <dbReference type="Proteomes" id="UP000801864"/>
    </source>
</evidence>
<evidence type="ECO:0000256" key="1">
    <source>
        <dbReference type="ARBA" id="ARBA00010088"/>
    </source>
</evidence>
<keyword evidence="3 7" id="KW-0378">Hydrolase</keyword>
<dbReference type="AlphaFoldDB" id="A0A9P4XQK8"/>
<feature type="chain" id="PRO_5040105437" evidence="5">
    <location>
        <begin position="24"/>
        <end position="417"/>
    </location>
</feature>
<feature type="active site" description="Proton acceptor" evidence="4">
    <location>
        <position position="395"/>
    </location>
</feature>
<feature type="active site" description="Proton donor" evidence="4">
    <location>
        <position position="338"/>
    </location>
</feature>
<gene>
    <name evidence="7" type="ORF">CFAM422_000394</name>
</gene>
<dbReference type="PANTHER" id="PTHR21661:SF35">
    <property type="entry name" value="EPOXIDE HYDROLASE"/>
    <property type="match status" value="1"/>
</dbReference>
<name>A0A9P4XQK8_9HYPO</name>
<proteinExistence type="inferred from homology"/>
<dbReference type="GO" id="GO:0004301">
    <property type="term" value="F:epoxide hydrolase activity"/>
    <property type="evidence" value="ECO:0007669"/>
    <property type="project" value="TreeGrafter"/>
</dbReference>
<dbReference type="Proteomes" id="UP000801864">
    <property type="component" value="Unassembled WGS sequence"/>
</dbReference>
<dbReference type="EMBL" id="QLNT01000001">
    <property type="protein sequence ID" value="KAF3077050.1"/>
    <property type="molecule type" value="Genomic_DNA"/>
</dbReference>
<dbReference type="PIRSF" id="PIRSF001112">
    <property type="entry name" value="Epoxide_hydrolase"/>
    <property type="match status" value="1"/>
</dbReference>
<evidence type="ECO:0000259" key="6">
    <source>
        <dbReference type="Pfam" id="PF06441"/>
    </source>
</evidence>
<keyword evidence="5" id="KW-0732">Signal</keyword>
<dbReference type="InterPro" id="IPR029058">
    <property type="entry name" value="AB_hydrolase_fold"/>
</dbReference>
<comment type="similarity">
    <text evidence="1">Belongs to the peptidase S33 family.</text>
</comment>
<feature type="signal peptide" evidence="5">
    <location>
        <begin position="1"/>
        <end position="23"/>
    </location>
</feature>
<feature type="domain" description="Epoxide hydrolase N-terminal" evidence="6">
    <location>
        <begin position="30"/>
        <end position="135"/>
    </location>
</feature>
<dbReference type="InterPro" id="IPR010497">
    <property type="entry name" value="Epoxide_hydro_N"/>
</dbReference>
<dbReference type="Gene3D" id="3.40.50.1820">
    <property type="entry name" value="alpha/beta hydrolase"/>
    <property type="match status" value="1"/>
</dbReference>
<evidence type="ECO:0000256" key="3">
    <source>
        <dbReference type="ARBA" id="ARBA00022801"/>
    </source>
</evidence>
<evidence type="ECO:0000256" key="4">
    <source>
        <dbReference type="PIRSR" id="PIRSR001112-1"/>
    </source>
</evidence>
<evidence type="ECO:0000256" key="5">
    <source>
        <dbReference type="SAM" id="SignalP"/>
    </source>
</evidence>
<dbReference type="GO" id="GO:0097176">
    <property type="term" value="P:epoxide metabolic process"/>
    <property type="evidence" value="ECO:0007669"/>
    <property type="project" value="TreeGrafter"/>
</dbReference>
<protein>
    <submittedName>
        <fullName evidence="7">Epoxide hydrolase</fullName>
    </submittedName>
</protein>